<dbReference type="Gramene" id="ONK57987">
    <property type="protein sequence ID" value="ONK57987"/>
    <property type="gene ID" value="A4U43_C09F6500"/>
</dbReference>
<accession>A0A5P1E932</accession>
<name>A0A5P1E932_ASPOF</name>
<proteinExistence type="predicted"/>
<dbReference type="AlphaFoldDB" id="A0A5P1E932"/>
<evidence type="ECO:0000313" key="2">
    <source>
        <dbReference type="Proteomes" id="UP000243459"/>
    </source>
</evidence>
<evidence type="ECO:0000313" key="1">
    <source>
        <dbReference type="EMBL" id="ONK57987.1"/>
    </source>
</evidence>
<gene>
    <name evidence="1" type="ORF">A4U43_C09F6500</name>
</gene>
<organism evidence="1 2">
    <name type="scientific">Asparagus officinalis</name>
    <name type="common">Garden asparagus</name>
    <dbReference type="NCBI Taxonomy" id="4686"/>
    <lineage>
        <taxon>Eukaryota</taxon>
        <taxon>Viridiplantae</taxon>
        <taxon>Streptophyta</taxon>
        <taxon>Embryophyta</taxon>
        <taxon>Tracheophyta</taxon>
        <taxon>Spermatophyta</taxon>
        <taxon>Magnoliopsida</taxon>
        <taxon>Liliopsida</taxon>
        <taxon>Asparagales</taxon>
        <taxon>Asparagaceae</taxon>
        <taxon>Asparagoideae</taxon>
        <taxon>Asparagus</taxon>
    </lineage>
</organism>
<protein>
    <submittedName>
        <fullName evidence="1">Uncharacterized protein</fullName>
    </submittedName>
</protein>
<keyword evidence="2" id="KW-1185">Reference proteome</keyword>
<reference evidence="2" key="1">
    <citation type="journal article" date="2017" name="Nat. Commun.">
        <title>The asparagus genome sheds light on the origin and evolution of a young Y chromosome.</title>
        <authorList>
            <person name="Harkess A."/>
            <person name="Zhou J."/>
            <person name="Xu C."/>
            <person name="Bowers J.E."/>
            <person name="Van der Hulst R."/>
            <person name="Ayyampalayam S."/>
            <person name="Mercati F."/>
            <person name="Riccardi P."/>
            <person name="McKain M.R."/>
            <person name="Kakrana A."/>
            <person name="Tang H."/>
            <person name="Ray J."/>
            <person name="Groenendijk J."/>
            <person name="Arikit S."/>
            <person name="Mathioni S.M."/>
            <person name="Nakano M."/>
            <person name="Shan H."/>
            <person name="Telgmann-Rauber A."/>
            <person name="Kanno A."/>
            <person name="Yue Z."/>
            <person name="Chen H."/>
            <person name="Li W."/>
            <person name="Chen Y."/>
            <person name="Xu X."/>
            <person name="Zhang Y."/>
            <person name="Luo S."/>
            <person name="Chen H."/>
            <person name="Gao J."/>
            <person name="Mao Z."/>
            <person name="Pires J.C."/>
            <person name="Luo M."/>
            <person name="Kudrna D."/>
            <person name="Wing R.A."/>
            <person name="Meyers B.C."/>
            <person name="Yi K."/>
            <person name="Kong H."/>
            <person name="Lavrijsen P."/>
            <person name="Sunseri F."/>
            <person name="Falavigna A."/>
            <person name="Ye Y."/>
            <person name="Leebens-Mack J.H."/>
            <person name="Chen G."/>
        </authorList>
    </citation>
    <scope>NUCLEOTIDE SEQUENCE [LARGE SCALE GENOMIC DNA]</scope>
    <source>
        <strain evidence="2">cv. DH0086</strain>
    </source>
</reference>
<dbReference type="Proteomes" id="UP000243459">
    <property type="component" value="Chromosome 9"/>
</dbReference>
<sequence length="86" mass="9771">MIEVLNSSKLEFDIVQDRQLLQNSGRQGDQSSDVLDLDLSKLVQDRQLLQNSGRQGDRSPGVLDLDLSKLLGQMNWIQEKINLIHL</sequence>
<dbReference type="EMBL" id="CM007389">
    <property type="protein sequence ID" value="ONK57987.1"/>
    <property type="molecule type" value="Genomic_DNA"/>
</dbReference>